<protein>
    <submittedName>
        <fullName evidence="2">Uncharacterized protein</fullName>
    </submittedName>
</protein>
<sequence>MQLVSIICMEAAAADRNIEGKYSRKLDLSAPLLSARRPTTPRIRRLIHPNTNENRIPFSWEESAGRPKDNNLQQADHGNGLIWPVPKPPPGCQGDRELLYSDALDVSMSSESFSSDNTADSNNNNNNNNNSYKTRRNMFSRADDLEPGDLIFLRFLKDAKALATDPSVNGGQPESSFARALDGRQLYCESLTSCTGKACGGWDILLPWRVKPEATDSGKLRNSVGLVASSRVVDASLGHYC</sequence>
<evidence type="ECO:0000313" key="2">
    <source>
        <dbReference type="EMBL" id="CAH9103311.1"/>
    </source>
</evidence>
<gene>
    <name evidence="2" type="ORF">CEURO_LOCUS16071</name>
</gene>
<dbReference type="InterPro" id="IPR007789">
    <property type="entry name" value="DUF688"/>
</dbReference>
<feature type="region of interest" description="Disordered" evidence="1">
    <location>
        <begin position="54"/>
        <end position="81"/>
    </location>
</feature>
<keyword evidence="3" id="KW-1185">Reference proteome</keyword>
<dbReference type="PANTHER" id="PTHR33671">
    <property type="entry name" value="N-METHYLTRANSFERASE, PUTATIVE (DUF688)-RELATED"/>
    <property type="match status" value="1"/>
</dbReference>
<dbReference type="OrthoDB" id="767768at2759"/>
<dbReference type="EMBL" id="CAMAPE010000045">
    <property type="protein sequence ID" value="CAH9103311.1"/>
    <property type="molecule type" value="Genomic_DNA"/>
</dbReference>
<evidence type="ECO:0000313" key="3">
    <source>
        <dbReference type="Proteomes" id="UP001152484"/>
    </source>
</evidence>
<feature type="region of interest" description="Disordered" evidence="1">
    <location>
        <begin position="110"/>
        <end position="134"/>
    </location>
</feature>
<dbReference type="AlphaFoldDB" id="A0A9P1EGB3"/>
<name>A0A9P1EGB3_CUSEU</name>
<dbReference type="PANTHER" id="PTHR33671:SF1">
    <property type="entry name" value="DUF688 FAMILY PROTEIN"/>
    <property type="match status" value="1"/>
</dbReference>
<dbReference type="Proteomes" id="UP001152484">
    <property type="component" value="Unassembled WGS sequence"/>
</dbReference>
<organism evidence="2 3">
    <name type="scientific">Cuscuta europaea</name>
    <name type="common">European dodder</name>
    <dbReference type="NCBI Taxonomy" id="41803"/>
    <lineage>
        <taxon>Eukaryota</taxon>
        <taxon>Viridiplantae</taxon>
        <taxon>Streptophyta</taxon>
        <taxon>Embryophyta</taxon>
        <taxon>Tracheophyta</taxon>
        <taxon>Spermatophyta</taxon>
        <taxon>Magnoliopsida</taxon>
        <taxon>eudicotyledons</taxon>
        <taxon>Gunneridae</taxon>
        <taxon>Pentapetalae</taxon>
        <taxon>asterids</taxon>
        <taxon>lamiids</taxon>
        <taxon>Solanales</taxon>
        <taxon>Convolvulaceae</taxon>
        <taxon>Cuscuteae</taxon>
        <taxon>Cuscuta</taxon>
        <taxon>Cuscuta subgen. Cuscuta</taxon>
    </lineage>
</organism>
<evidence type="ECO:0000256" key="1">
    <source>
        <dbReference type="SAM" id="MobiDB-lite"/>
    </source>
</evidence>
<accession>A0A9P1EGB3</accession>
<reference evidence="2" key="1">
    <citation type="submission" date="2022-07" db="EMBL/GenBank/DDBJ databases">
        <authorList>
            <person name="Macas J."/>
            <person name="Novak P."/>
            <person name="Neumann P."/>
        </authorList>
    </citation>
    <scope>NUCLEOTIDE SEQUENCE</scope>
</reference>
<proteinExistence type="predicted"/>
<dbReference type="Pfam" id="PF05097">
    <property type="entry name" value="DUF688"/>
    <property type="match status" value="1"/>
</dbReference>
<comment type="caution">
    <text evidence="2">The sequence shown here is derived from an EMBL/GenBank/DDBJ whole genome shotgun (WGS) entry which is preliminary data.</text>
</comment>